<gene>
    <name evidence="1" type="ORF">SSEG_02491</name>
</gene>
<organism evidence="1 2">
    <name type="scientific">Streptomyces sviceus (strain ATCC 29083 / DSM 924 / JCM 4929 / NBRC 13980 / NCIMB 11184 / NRRL 5439 / UC 5370)</name>
    <dbReference type="NCBI Taxonomy" id="463191"/>
    <lineage>
        <taxon>Bacteria</taxon>
        <taxon>Bacillati</taxon>
        <taxon>Actinomycetota</taxon>
        <taxon>Actinomycetes</taxon>
        <taxon>Kitasatosporales</taxon>
        <taxon>Streptomycetaceae</taxon>
        <taxon>Streptomyces</taxon>
    </lineage>
</organism>
<sequence length="77" mass="8206">MPVDLIREREFNAHLDDLNHGKAALAVPIPPNVFQGMQVGLDELRGPAKCFARRCASSKIWSCPSGPGPAGGVDLPI</sequence>
<accession>B5HSV6</accession>
<evidence type="ECO:0000313" key="1">
    <source>
        <dbReference type="EMBL" id="EDY55911.1"/>
    </source>
</evidence>
<protein>
    <submittedName>
        <fullName evidence="1">Uncharacterized protein</fullName>
    </submittedName>
</protein>
<reference evidence="1" key="1">
    <citation type="submission" date="2009-10" db="EMBL/GenBank/DDBJ databases">
        <title>The genome sequence of Streptomyces sviceus strain ATCC 29083.</title>
        <authorList>
            <consortium name="The Broad Institute Genome Sequencing Platform"/>
            <consortium name="Broad Institute Microbial Sequencing Center"/>
            <person name="Fischbach M."/>
            <person name="Godfrey P."/>
            <person name="Ward D."/>
            <person name="Young S."/>
            <person name="Zeng Q."/>
            <person name="Koehrsen M."/>
            <person name="Alvarado L."/>
            <person name="Berlin A.M."/>
            <person name="Bochicchio J."/>
            <person name="Borenstein D."/>
            <person name="Chapman S.B."/>
            <person name="Chen Z."/>
            <person name="Engels R."/>
            <person name="Freedman E."/>
            <person name="Gellesch M."/>
            <person name="Goldberg J."/>
            <person name="Griggs A."/>
            <person name="Gujja S."/>
            <person name="Heilman E.R."/>
            <person name="Heiman D.I."/>
            <person name="Hepburn T.A."/>
            <person name="Howarth C."/>
            <person name="Jen D."/>
            <person name="Larson L."/>
            <person name="Lewis B."/>
            <person name="Mehta T."/>
            <person name="Park D."/>
            <person name="Pearson M."/>
            <person name="Richards J."/>
            <person name="Roberts A."/>
            <person name="Saif S."/>
            <person name="Shea T.D."/>
            <person name="Shenoy N."/>
            <person name="Sisk P."/>
            <person name="Stolte C."/>
            <person name="Sykes S.N."/>
            <person name="Thomson T."/>
            <person name="Walk T."/>
            <person name="White J."/>
            <person name="Yandava C."/>
            <person name="Straight P."/>
            <person name="Clardy J."/>
            <person name="Hung D."/>
            <person name="Kolter R."/>
            <person name="Mekalanos J."/>
            <person name="Walker S."/>
            <person name="Walsh C.T."/>
            <person name="Wieland-Brown L.C."/>
            <person name="Haas B."/>
            <person name="Nusbaum C."/>
            <person name="Birren B."/>
        </authorList>
    </citation>
    <scope>NUCLEOTIDE SEQUENCE [LARGE SCALE GENOMIC DNA]</scope>
    <source>
        <strain evidence="1">ATCC 29083</strain>
    </source>
</reference>
<dbReference type="AlphaFoldDB" id="B5HSV6"/>
<dbReference type="Proteomes" id="UP000002785">
    <property type="component" value="Chromosome"/>
</dbReference>
<dbReference type="HOGENOM" id="CLU_2636659_0_0_11"/>
<dbReference type="EMBL" id="CM000951">
    <property type="protein sequence ID" value="EDY55911.1"/>
    <property type="molecule type" value="Genomic_DNA"/>
</dbReference>
<evidence type="ECO:0000313" key="2">
    <source>
        <dbReference type="Proteomes" id="UP000002785"/>
    </source>
</evidence>
<name>B5HSV6_STRX2</name>
<proteinExistence type="predicted"/>
<keyword evidence="2" id="KW-1185">Reference proteome</keyword>